<keyword evidence="18" id="KW-1185">Reference proteome</keyword>
<dbReference type="Pfam" id="PF03031">
    <property type="entry name" value="NIF"/>
    <property type="match status" value="1"/>
</dbReference>
<keyword evidence="7 14" id="KW-0653">Protein transport</keyword>
<evidence type="ECO:0000313" key="18">
    <source>
        <dbReference type="Proteomes" id="UP000803884"/>
    </source>
</evidence>
<feature type="compositionally biased region" description="Low complexity" evidence="15">
    <location>
        <begin position="86"/>
        <end position="96"/>
    </location>
</feature>
<comment type="subunit">
    <text evidence="14">Component of the TIM23 complex.</text>
</comment>
<dbReference type="InterPro" id="IPR050365">
    <property type="entry name" value="TIM50"/>
</dbReference>
<keyword evidence="11 14" id="KW-0496">Mitochondrion</keyword>
<sequence length="562" mass="62236">MFTRAALRAARPSFSNASRAYAQSSRPSRPPPPPRTSKPPPAPRPAPGKKGAAAAGAAKAAPKAPAQQPEAQKKDIDEPPADNVRSQAQEAQASAENSTQPDPNAPSEAETPKGPLPDLRHGIPSTFDFEFGGAKKDPKVAETEKEQNAANDMAQMEAEAAEAAGGRGKKGGDEKEYSRSDYETSLDRRRAQTFNYMFLAALAAGAAGGAYFTRPFGADEEVPPGLEPEVATGWGPSKMYARVRARMGNQLGYYTEPSFPKLLPTVPENQRQPFTLVLSLEDLMIHTTWDRKNGYRTAKRPGIDYFIRYLSQYYELVLFTSVPIAMADPVIKKLDPFHFIMWPLGREATKYENGEYIKDLEYLNRDLSKTIIIDTHAPHVKNQPTNAIVLPKWKGDPKDPHTKDLVGLIPFLEYVATMGIDDVRPVIKSFEGKDVPEEFMRRENEARKRFHEQLEQQKSKAPKFSLGGMLGANLGIKGDKMGGGMVLADGQSVAEGLAQGKMLSDQIREQGQKQYEHLEKQIREHGAQWLKEEEEETKKMMDAQVKEMKGSAFSWFGGSKKE</sequence>
<dbReference type="EMBL" id="JAAQHG020000018">
    <property type="protein sequence ID" value="KAL1585722.1"/>
    <property type="molecule type" value="Genomic_DNA"/>
</dbReference>
<dbReference type="FunFam" id="3.40.50.1000:FF:000019">
    <property type="entry name" value="Mitochondrial import inner membrane translocase subunit TIM50"/>
    <property type="match status" value="1"/>
</dbReference>
<evidence type="ECO:0000256" key="14">
    <source>
        <dbReference type="RuleBase" id="RU365079"/>
    </source>
</evidence>
<keyword evidence="8 14" id="KW-0809">Transit peptide</keyword>
<keyword evidence="4 14" id="KW-0813">Transport</keyword>
<evidence type="ECO:0000256" key="2">
    <source>
        <dbReference type="ARBA" id="ARBA00006344"/>
    </source>
</evidence>
<organism evidence="17 18">
    <name type="scientific">Cladosporium halotolerans</name>
    <dbReference type="NCBI Taxonomy" id="1052096"/>
    <lineage>
        <taxon>Eukaryota</taxon>
        <taxon>Fungi</taxon>
        <taxon>Dikarya</taxon>
        <taxon>Ascomycota</taxon>
        <taxon>Pezizomycotina</taxon>
        <taxon>Dothideomycetes</taxon>
        <taxon>Dothideomycetidae</taxon>
        <taxon>Cladosporiales</taxon>
        <taxon>Cladosporiaceae</taxon>
        <taxon>Cladosporium</taxon>
    </lineage>
</organism>
<proteinExistence type="inferred from homology"/>
<dbReference type="InterPro" id="IPR004274">
    <property type="entry name" value="FCP1_dom"/>
</dbReference>
<dbReference type="SUPFAM" id="SSF56784">
    <property type="entry name" value="HAD-like"/>
    <property type="match status" value="1"/>
</dbReference>
<feature type="compositionally biased region" description="Pro residues" evidence="15">
    <location>
        <begin position="28"/>
        <end position="46"/>
    </location>
</feature>
<keyword evidence="9" id="KW-1133">Transmembrane helix</keyword>
<feature type="region of interest" description="Disordered" evidence="15">
    <location>
        <begin position="1"/>
        <end position="184"/>
    </location>
</feature>
<dbReference type="RefSeq" id="XP_069228828.1">
    <property type="nucleotide sequence ID" value="XM_069374689.1"/>
</dbReference>
<evidence type="ECO:0000256" key="3">
    <source>
        <dbReference type="ARBA" id="ARBA00020799"/>
    </source>
</evidence>
<protein>
    <recommendedName>
        <fullName evidence="3 14">Mitochondrial import inner membrane translocase subunit TIM50</fullName>
    </recommendedName>
</protein>
<evidence type="ECO:0000256" key="7">
    <source>
        <dbReference type="ARBA" id="ARBA00022927"/>
    </source>
</evidence>
<reference evidence="17 18" key="1">
    <citation type="journal article" date="2020" name="Microbiol. Resour. Announc.">
        <title>Draft Genome Sequence of a Cladosporium Species Isolated from the Mesophotic Ascidian Didemnum maculosum.</title>
        <authorList>
            <person name="Gioti A."/>
            <person name="Siaperas R."/>
            <person name="Nikolaivits E."/>
            <person name="Le Goff G."/>
            <person name="Ouazzani J."/>
            <person name="Kotoulas G."/>
            <person name="Topakas E."/>
        </authorList>
    </citation>
    <scope>NUCLEOTIDE SEQUENCE [LARGE SCALE GENOMIC DNA]</scope>
    <source>
        <strain evidence="17 18">TM138-S3</strain>
    </source>
</reference>
<dbReference type="GeneID" id="96007527"/>
<comment type="subcellular location">
    <subcellularLocation>
        <location evidence="1 14">Mitochondrion inner membrane</location>
        <topology evidence="1 14">Single-pass membrane protein</topology>
    </subcellularLocation>
</comment>
<comment type="similarity">
    <text evidence="2 14">Belongs to the TIM50 family.</text>
</comment>
<feature type="compositionally biased region" description="Low complexity" evidence="15">
    <location>
        <begin position="17"/>
        <end position="27"/>
    </location>
</feature>
<feature type="compositionally biased region" description="Low complexity" evidence="15">
    <location>
        <begin position="48"/>
        <end position="69"/>
    </location>
</feature>
<keyword evidence="6" id="KW-0999">Mitochondrion inner membrane</keyword>
<dbReference type="PROSITE" id="PS50969">
    <property type="entry name" value="FCP1"/>
    <property type="match status" value="1"/>
</dbReference>
<gene>
    <name evidence="17" type="ORF">WHR41_06084</name>
</gene>
<dbReference type="Proteomes" id="UP000803884">
    <property type="component" value="Unassembled WGS sequence"/>
</dbReference>
<name>A0AB34KNN8_9PEZI</name>
<comment type="caution">
    <text evidence="17">The sequence shown here is derived from an EMBL/GenBank/DDBJ whole genome shotgun (WGS) entry which is preliminary data.</text>
</comment>
<evidence type="ECO:0000313" key="17">
    <source>
        <dbReference type="EMBL" id="KAL1585722.1"/>
    </source>
</evidence>
<evidence type="ECO:0000256" key="4">
    <source>
        <dbReference type="ARBA" id="ARBA00022448"/>
    </source>
</evidence>
<evidence type="ECO:0000256" key="1">
    <source>
        <dbReference type="ARBA" id="ARBA00004434"/>
    </source>
</evidence>
<evidence type="ECO:0000256" key="8">
    <source>
        <dbReference type="ARBA" id="ARBA00022946"/>
    </source>
</evidence>
<evidence type="ECO:0000256" key="13">
    <source>
        <dbReference type="ARBA" id="ARBA00059797"/>
    </source>
</evidence>
<dbReference type="InterPro" id="IPR023214">
    <property type="entry name" value="HAD_sf"/>
</dbReference>
<dbReference type="Gene3D" id="3.40.50.1000">
    <property type="entry name" value="HAD superfamily/HAD-like"/>
    <property type="match status" value="1"/>
</dbReference>
<evidence type="ECO:0000256" key="6">
    <source>
        <dbReference type="ARBA" id="ARBA00022792"/>
    </source>
</evidence>
<keyword evidence="5" id="KW-0812">Transmembrane</keyword>
<comment type="function">
    <text evidence="13">Essential component of the TIM23 complex, a complex that mediates the translocation of transit peptide-containing proteins across the mitochondrial inner membrane. Required to direct preproteins in transit and direct them to the channel protein TIM23, and possibly facilitates transfer of the translocating proteins from the TOM complex to the TIM23 complex.</text>
</comment>
<dbReference type="CDD" id="cd07521">
    <property type="entry name" value="HAD_FCP1-like"/>
    <property type="match status" value="1"/>
</dbReference>
<dbReference type="SMART" id="SM00577">
    <property type="entry name" value="CPDc"/>
    <property type="match status" value="1"/>
</dbReference>
<dbReference type="AlphaFoldDB" id="A0AB34KNN8"/>
<evidence type="ECO:0000256" key="12">
    <source>
        <dbReference type="ARBA" id="ARBA00023136"/>
    </source>
</evidence>
<evidence type="ECO:0000259" key="16">
    <source>
        <dbReference type="PROSITE" id="PS50969"/>
    </source>
</evidence>
<keyword evidence="12" id="KW-0472">Membrane</keyword>
<dbReference type="PANTHER" id="PTHR12210">
    <property type="entry name" value="DULLARD PROTEIN PHOSPHATASE"/>
    <property type="match status" value="1"/>
</dbReference>
<keyword evidence="10 14" id="KW-0811">Translocation</keyword>
<dbReference type="InterPro" id="IPR036412">
    <property type="entry name" value="HAD-like_sf"/>
</dbReference>
<dbReference type="GO" id="GO:0015031">
    <property type="term" value="P:protein transport"/>
    <property type="evidence" value="ECO:0007669"/>
    <property type="project" value="UniProtKB-KW"/>
</dbReference>
<evidence type="ECO:0000256" key="10">
    <source>
        <dbReference type="ARBA" id="ARBA00023010"/>
    </source>
</evidence>
<feature type="domain" description="FCP1 homology" evidence="16">
    <location>
        <begin position="269"/>
        <end position="415"/>
    </location>
</feature>
<evidence type="ECO:0000256" key="9">
    <source>
        <dbReference type="ARBA" id="ARBA00022989"/>
    </source>
</evidence>
<evidence type="ECO:0000256" key="5">
    <source>
        <dbReference type="ARBA" id="ARBA00022692"/>
    </source>
</evidence>
<evidence type="ECO:0000256" key="15">
    <source>
        <dbReference type="SAM" id="MobiDB-lite"/>
    </source>
</evidence>
<feature type="compositionally biased region" description="Basic and acidic residues" evidence="15">
    <location>
        <begin position="133"/>
        <end position="147"/>
    </location>
</feature>
<dbReference type="GO" id="GO:0005744">
    <property type="term" value="C:TIM23 mitochondrial import inner membrane translocase complex"/>
    <property type="evidence" value="ECO:0007669"/>
    <property type="project" value="UniProtKB-UniRule"/>
</dbReference>
<feature type="compositionally biased region" description="Basic and acidic residues" evidence="15">
    <location>
        <begin position="170"/>
        <end position="184"/>
    </location>
</feature>
<evidence type="ECO:0000256" key="11">
    <source>
        <dbReference type="ARBA" id="ARBA00023128"/>
    </source>
</evidence>
<accession>A0AB34KNN8</accession>